<feature type="active site" description="Proton acceptor" evidence="1">
    <location>
        <position position="10"/>
    </location>
</feature>
<keyword evidence="7" id="KW-1185">Reference proteome</keyword>
<evidence type="ECO:0000256" key="1">
    <source>
        <dbReference type="PIRSR" id="PIRSR640255-1"/>
    </source>
</evidence>
<name>A1VVI0_POLNA</name>
<dbReference type="PANTHER" id="PTHR13966">
    <property type="entry name" value="ENDONUCLEASE RELATED"/>
    <property type="match status" value="1"/>
</dbReference>
<keyword evidence="2" id="KW-0479">Metal-binding</keyword>
<dbReference type="InterPro" id="IPR044929">
    <property type="entry name" value="DNA/RNA_non-sp_Endonuclease_sf"/>
</dbReference>
<keyword evidence="6" id="KW-0614">Plasmid</keyword>
<dbReference type="PANTHER" id="PTHR13966:SF5">
    <property type="entry name" value="ENDONUCLEASE G, MITOCHONDRIAL"/>
    <property type="match status" value="1"/>
</dbReference>
<dbReference type="HOGENOM" id="CLU_1433303_0_0_4"/>
<evidence type="ECO:0000259" key="4">
    <source>
        <dbReference type="SMART" id="SM00477"/>
    </source>
</evidence>
<evidence type="ECO:0000256" key="2">
    <source>
        <dbReference type="PIRSR" id="PIRSR640255-2"/>
    </source>
</evidence>
<dbReference type="Gene3D" id="3.40.570.10">
    <property type="entry name" value="Extracellular Endonuclease, subunit A"/>
    <property type="match status" value="1"/>
</dbReference>
<dbReference type="GO" id="GO:0004519">
    <property type="term" value="F:endonuclease activity"/>
    <property type="evidence" value="ECO:0007669"/>
    <property type="project" value="UniProtKB-KW"/>
</dbReference>
<feature type="domain" description="ENPP1-3/EXOG-like endonuclease/phosphodiesterase" evidence="4">
    <location>
        <begin position="1"/>
        <end position="134"/>
    </location>
</feature>
<evidence type="ECO:0000313" key="7">
    <source>
        <dbReference type="Proteomes" id="UP000000644"/>
    </source>
</evidence>
<reference evidence="7" key="1">
    <citation type="journal article" date="2009" name="Environ. Microbiol.">
        <title>The genome of Polaromonas naphthalenivorans strain CJ2, isolated from coal tar-contaminated sediment, reveals physiological and metabolic versatility and evolution through extensive horizontal gene transfer.</title>
        <authorList>
            <person name="Yagi J.M."/>
            <person name="Sims D."/>
            <person name="Brettin T."/>
            <person name="Bruce D."/>
            <person name="Madsen E.L."/>
        </authorList>
    </citation>
    <scope>NUCLEOTIDE SEQUENCE [LARGE SCALE GENOMIC DNA]</scope>
    <source>
        <strain evidence="7">CJ2</strain>
        <plasmid evidence="7">Plasmid pPNAP01</plasmid>
    </source>
</reference>
<geneLocation type="plasmid" evidence="6 7">
    <name>pPNAP01</name>
</geneLocation>
<sequence length="189" mass="20176">MSMVCHRVLHLAPNKDMPSRSAQAESFSLANMVPQVHASNAGVWEGMEGAARQMALDEGEVYVVSGPAFIGNNVQRVGNVLVPTHLWKVLYSPAQQRAGAYVTANDATGTYSMGSVSELEKMTGVSVLPGLPRSIRDSAMALPKPAAQHGGKKSRTKGQSQSPSKEADDFTLRDFATSILDAIKRAGQH</sequence>
<protein>
    <submittedName>
        <fullName evidence="6">DNA/RNA non-specific endonuclease</fullName>
    </submittedName>
</protein>
<dbReference type="SUPFAM" id="SSF54060">
    <property type="entry name" value="His-Me finger endonucleases"/>
    <property type="match status" value="1"/>
</dbReference>
<accession>A1VVI0</accession>
<dbReference type="KEGG" id="pna:Pnap_4380"/>
<dbReference type="SMART" id="SM00892">
    <property type="entry name" value="Endonuclease_NS"/>
    <property type="match status" value="1"/>
</dbReference>
<dbReference type="Proteomes" id="UP000000644">
    <property type="component" value="Plasmid pPNAP01"/>
</dbReference>
<keyword evidence="6" id="KW-0255">Endonuclease</keyword>
<dbReference type="InterPro" id="IPR001604">
    <property type="entry name" value="Endo_G_ENPP1-like_dom"/>
</dbReference>
<feature type="binding site" evidence="2">
    <location>
        <position position="40"/>
    </location>
    <ligand>
        <name>Mg(2+)</name>
        <dbReference type="ChEBI" id="CHEBI:18420"/>
        <note>catalytic</note>
    </ligand>
</feature>
<feature type="region of interest" description="Disordered" evidence="3">
    <location>
        <begin position="142"/>
        <end position="170"/>
    </location>
</feature>
<dbReference type="Pfam" id="PF01223">
    <property type="entry name" value="Endonuclease_NS"/>
    <property type="match status" value="1"/>
</dbReference>
<dbReference type="InterPro" id="IPR020821">
    <property type="entry name" value="ENPP1-3/EXOG-like_nuc-like"/>
</dbReference>
<evidence type="ECO:0000313" key="6">
    <source>
        <dbReference type="EMBL" id="ABM39658.1"/>
    </source>
</evidence>
<proteinExistence type="predicted"/>
<dbReference type="EMBL" id="CP000530">
    <property type="protein sequence ID" value="ABM39658.1"/>
    <property type="molecule type" value="Genomic_DNA"/>
</dbReference>
<dbReference type="GO" id="GO:0003676">
    <property type="term" value="F:nucleic acid binding"/>
    <property type="evidence" value="ECO:0007669"/>
    <property type="project" value="InterPro"/>
</dbReference>
<evidence type="ECO:0000259" key="5">
    <source>
        <dbReference type="SMART" id="SM00892"/>
    </source>
</evidence>
<organism evidence="6 7">
    <name type="scientific">Polaromonas naphthalenivorans (strain CJ2)</name>
    <dbReference type="NCBI Taxonomy" id="365044"/>
    <lineage>
        <taxon>Bacteria</taxon>
        <taxon>Pseudomonadati</taxon>
        <taxon>Pseudomonadota</taxon>
        <taxon>Betaproteobacteria</taxon>
        <taxon>Burkholderiales</taxon>
        <taxon>Comamonadaceae</taxon>
        <taxon>Polaromonas</taxon>
    </lineage>
</organism>
<keyword evidence="6" id="KW-0378">Hydrolase</keyword>
<evidence type="ECO:0000256" key="3">
    <source>
        <dbReference type="SAM" id="MobiDB-lite"/>
    </source>
</evidence>
<dbReference type="InterPro" id="IPR040255">
    <property type="entry name" value="Non-specific_endonuclease"/>
</dbReference>
<dbReference type="InterPro" id="IPR044925">
    <property type="entry name" value="His-Me_finger_sf"/>
</dbReference>
<dbReference type="GO" id="GO:0046872">
    <property type="term" value="F:metal ion binding"/>
    <property type="evidence" value="ECO:0007669"/>
    <property type="project" value="UniProtKB-KW"/>
</dbReference>
<keyword evidence="6" id="KW-0540">Nuclease</keyword>
<dbReference type="SMART" id="SM00477">
    <property type="entry name" value="NUC"/>
    <property type="match status" value="1"/>
</dbReference>
<dbReference type="AlphaFoldDB" id="A1VVI0"/>
<gene>
    <name evidence="6" type="ordered locus">Pnap_4380</name>
</gene>
<feature type="domain" description="DNA/RNA non-specific endonuclease/pyrophosphatase/phosphodiesterase" evidence="5">
    <location>
        <begin position="1"/>
        <end position="134"/>
    </location>
</feature>
<dbReference type="GO" id="GO:0016787">
    <property type="term" value="F:hydrolase activity"/>
    <property type="evidence" value="ECO:0007669"/>
    <property type="project" value="InterPro"/>
</dbReference>